<accession>A0A438E0B8</accession>
<evidence type="ECO:0000313" key="2">
    <source>
        <dbReference type="EMBL" id="RVW41213.1"/>
    </source>
</evidence>
<evidence type="ECO:0000313" key="3">
    <source>
        <dbReference type="Proteomes" id="UP000288805"/>
    </source>
</evidence>
<gene>
    <name evidence="2" type="ORF">CK203_114963</name>
</gene>
<comment type="caution">
    <text evidence="2">The sequence shown here is derived from an EMBL/GenBank/DDBJ whole genome shotgun (WGS) entry which is preliminary data.</text>
</comment>
<evidence type="ECO:0000256" key="1">
    <source>
        <dbReference type="SAM" id="MobiDB-lite"/>
    </source>
</evidence>
<name>A0A438E0B8_VITVI</name>
<protein>
    <submittedName>
        <fullName evidence="2">Uncharacterized protein</fullName>
    </submittedName>
</protein>
<organism evidence="2 3">
    <name type="scientific">Vitis vinifera</name>
    <name type="common">Grape</name>
    <dbReference type="NCBI Taxonomy" id="29760"/>
    <lineage>
        <taxon>Eukaryota</taxon>
        <taxon>Viridiplantae</taxon>
        <taxon>Streptophyta</taxon>
        <taxon>Embryophyta</taxon>
        <taxon>Tracheophyta</taxon>
        <taxon>Spermatophyta</taxon>
        <taxon>Magnoliopsida</taxon>
        <taxon>eudicotyledons</taxon>
        <taxon>Gunneridae</taxon>
        <taxon>Pentapetalae</taxon>
        <taxon>rosids</taxon>
        <taxon>Vitales</taxon>
        <taxon>Vitaceae</taxon>
        <taxon>Viteae</taxon>
        <taxon>Vitis</taxon>
    </lineage>
</organism>
<dbReference type="Proteomes" id="UP000288805">
    <property type="component" value="Unassembled WGS sequence"/>
</dbReference>
<feature type="compositionally biased region" description="Gly residues" evidence="1">
    <location>
        <begin position="52"/>
        <end position="65"/>
    </location>
</feature>
<feature type="region of interest" description="Disordered" evidence="1">
    <location>
        <begin position="44"/>
        <end position="71"/>
    </location>
</feature>
<reference evidence="2 3" key="1">
    <citation type="journal article" date="2018" name="PLoS Genet.">
        <title>Population sequencing reveals clonal diversity and ancestral inbreeding in the grapevine cultivar Chardonnay.</title>
        <authorList>
            <person name="Roach M.J."/>
            <person name="Johnson D.L."/>
            <person name="Bohlmann J."/>
            <person name="van Vuuren H.J."/>
            <person name="Jones S.J."/>
            <person name="Pretorius I.S."/>
            <person name="Schmidt S.A."/>
            <person name="Borneman A.R."/>
        </authorList>
    </citation>
    <scope>NUCLEOTIDE SEQUENCE [LARGE SCALE GENOMIC DNA]</scope>
    <source>
        <strain evidence="3">cv. Chardonnay</strain>
        <tissue evidence="2">Leaf</tissue>
    </source>
</reference>
<proteinExistence type="predicted"/>
<dbReference type="AlphaFoldDB" id="A0A438E0B8"/>
<sequence>MDNRFAKPLKEGKSVRIPPKRGQIKVKIFERVVGVVASKNWMARVQTSPEEGGSGNGGGHGGDSGSDGVTH</sequence>
<dbReference type="EMBL" id="QGNW01001444">
    <property type="protein sequence ID" value="RVW41213.1"/>
    <property type="molecule type" value="Genomic_DNA"/>
</dbReference>